<sequence length="193" mass="22481">MPNTQLDDAGLWAAICLNDESAFTTLFDRYWVRLFKTAQLYLKDREASEELVHDVFLNIWNRRHILVIDSFPAFLLTAVRYQVYNRMRLAKAPVMLALDDMKVKAPLNNNTGEDHIMTQEFQQELAHHLVHLPKRCQKIFYMSRAEQLSNQEIADKLGISKRTVENQLTIALKHLRSCLKYACGILMVAQLFK</sequence>
<feature type="domain" description="RNA polymerase sigma factor 70 region 4 type 2" evidence="6">
    <location>
        <begin position="125"/>
        <end position="175"/>
    </location>
</feature>
<dbReference type="InterPro" id="IPR013325">
    <property type="entry name" value="RNA_pol_sigma_r2"/>
</dbReference>
<keyword evidence="3" id="KW-0731">Sigma factor</keyword>
<evidence type="ECO:0000313" key="8">
    <source>
        <dbReference type="Proteomes" id="UP001500742"/>
    </source>
</evidence>
<dbReference type="PANTHER" id="PTHR43133:SF46">
    <property type="entry name" value="RNA POLYMERASE SIGMA-70 FACTOR ECF SUBFAMILY"/>
    <property type="match status" value="1"/>
</dbReference>
<dbReference type="NCBIfam" id="TIGR02937">
    <property type="entry name" value="sigma70-ECF"/>
    <property type="match status" value="1"/>
</dbReference>
<dbReference type="InterPro" id="IPR039425">
    <property type="entry name" value="RNA_pol_sigma-70-like"/>
</dbReference>
<dbReference type="InterPro" id="IPR014327">
    <property type="entry name" value="RNA_pol_sigma70_bacteroid"/>
</dbReference>
<organism evidence="7 8">
    <name type="scientific">Mucilaginibacter dorajii</name>
    <dbReference type="NCBI Taxonomy" id="692994"/>
    <lineage>
        <taxon>Bacteria</taxon>
        <taxon>Pseudomonadati</taxon>
        <taxon>Bacteroidota</taxon>
        <taxon>Sphingobacteriia</taxon>
        <taxon>Sphingobacteriales</taxon>
        <taxon>Sphingobacteriaceae</taxon>
        <taxon>Mucilaginibacter</taxon>
    </lineage>
</organism>
<dbReference type="NCBIfam" id="TIGR02985">
    <property type="entry name" value="Sig70_bacteroi1"/>
    <property type="match status" value="1"/>
</dbReference>
<proteinExistence type="inferred from homology"/>
<evidence type="ECO:0000256" key="4">
    <source>
        <dbReference type="ARBA" id="ARBA00023163"/>
    </source>
</evidence>
<dbReference type="InterPro" id="IPR036388">
    <property type="entry name" value="WH-like_DNA-bd_sf"/>
</dbReference>
<evidence type="ECO:0000259" key="6">
    <source>
        <dbReference type="Pfam" id="PF08281"/>
    </source>
</evidence>
<dbReference type="SUPFAM" id="SSF88659">
    <property type="entry name" value="Sigma3 and sigma4 domains of RNA polymerase sigma factors"/>
    <property type="match status" value="1"/>
</dbReference>
<dbReference type="InterPro" id="IPR007627">
    <property type="entry name" value="RNA_pol_sigma70_r2"/>
</dbReference>
<protein>
    <submittedName>
        <fullName evidence="7">RNA polymerase sigma-70 factor</fullName>
    </submittedName>
</protein>
<evidence type="ECO:0000256" key="2">
    <source>
        <dbReference type="ARBA" id="ARBA00023015"/>
    </source>
</evidence>
<dbReference type="Pfam" id="PF04542">
    <property type="entry name" value="Sigma70_r2"/>
    <property type="match status" value="1"/>
</dbReference>
<dbReference type="Proteomes" id="UP001500742">
    <property type="component" value="Unassembled WGS sequence"/>
</dbReference>
<dbReference type="Gene3D" id="1.10.1740.10">
    <property type="match status" value="1"/>
</dbReference>
<evidence type="ECO:0000259" key="5">
    <source>
        <dbReference type="Pfam" id="PF04542"/>
    </source>
</evidence>
<name>A0ABP7PKN1_9SPHI</name>
<comment type="similarity">
    <text evidence="1">Belongs to the sigma-70 factor family. ECF subfamily.</text>
</comment>
<keyword evidence="4" id="KW-0804">Transcription</keyword>
<dbReference type="RefSeq" id="WP_259089061.1">
    <property type="nucleotide sequence ID" value="NZ_BAAAZC010000009.1"/>
</dbReference>
<dbReference type="Gene3D" id="1.10.10.10">
    <property type="entry name" value="Winged helix-like DNA-binding domain superfamily/Winged helix DNA-binding domain"/>
    <property type="match status" value="1"/>
</dbReference>
<evidence type="ECO:0000313" key="7">
    <source>
        <dbReference type="EMBL" id="GAA3967261.1"/>
    </source>
</evidence>
<dbReference type="EMBL" id="BAAAZC010000009">
    <property type="protein sequence ID" value="GAA3967261.1"/>
    <property type="molecule type" value="Genomic_DNA"/>
</dbReference>
<keyword evidence="8" id="KW-1185">Reference proteome</keyword>
<comment type="caution">
    <text evidence="7">The sequence shown here is derived from an EMBL/GenBank/DDBJ whole genome shotgun (WGS) entry which is preliminary data.</text>
</comment>
<evidence type="ECO:0000256" key="3">
    <source>
        <dbReference type="ARBA" id="ARBA00023082"/>
    </source>
</evidence>
<keyword evidence="2" id="KW-0805">Transcription regulation</keyword>
<dbReference type="SUPFAM" id="SSF88946">
    <property type="entry name" value="Sigma2 domain of RNA polymerase sigma factors"/>
    <property type="match status" value="1"/>
</dbReference>
<feature type="domain" description="RNA polymerase sigma-70 region 2" evidence="5">
    <location>
        <begin position="26"/>
        <end position="88"/>
    </location>
</feature>
<dbReference type="InterPro" id="IPR014284">
    <property type="entry name" value="RNA_pol_sigma-70_dom"/>
</dbReference>
<gene>
    <name evidence="7" type="ORF">GCM10022210_14940</name>
</gene>
<dbReference type="InterPro" id="IPR013324">
    <property type="entry name" value="RNA_pol_sigma_r3/r4-like"/>
</dbReference>
<dbReference type="Pfam" id="PF08281">
    <property type="entry name" value="Sigma70_r4_2"/>
    <property type="match status" value="1"/>
</dbReference>
<evidence type="ECO:0000256" key="1">
    <source>
        <dbReference type="ARBA" id="ARBA00010641"/>
    </source>
</evidence>
<dbReference type="PANTHER" id="PTHR43133">
    <property type="entry name" value="RNA POLYMERASE ECF-TYPE SIGMA FACTO"/>
    <property type="match status" value="1"/>
</dbReference>
<accession>A0ABP7PKN1</accession>
<reference evidence="8" key="1">
    <citation type="journal article" date="2019" name="Int. J. Syst. Evol. Microbiol.">
        <title>The Global Catalogue of Microorganisms (GCM) 10K type strain sequencing project: providing services to taxonomists for standard genome sequencing and annotation.</title>
        <authorList>
            <consortium name="The Broad Institute Genomics Platform"/>
            <consortium name="The Broad Institute Genome Sequencing Center for Infectious Disease"/>
            <person name="Wu L."/>
            <person name="Ma J."/>
        </authorList>
    </citation>
    <scope>NUCLEOTIDE SEQUENCE [LARGE SCALE GENOMIC DNA]</scope>
    <source>
        <strain evidence="8">JCM 16601</strain>
    </source>
</reference>
<dbReference type="InterPro" id="IPR013249">
    <property type="entry name" value="RNA_pol_sigma70_r4_t2"/>
</dbReference>